<evidence type="ECO:0000313" key="2">
    <source>
        <dbReference type="EMBL" id="CAF5024059.1"/>
    </source>
</evidence>
<dbReference type="EMBL" id="CAJOBJ010216862">
    <property type="protein sequence ID" value="CAF5024059.1"/>
    <property type="molecule type" value="Genomic_DNA"/>
</dbReference>
<gene>
    <name evidence="1" type="ORF">BYL167_LOCUS50208</name>
    <name evidence="2" type="ORF">GIL414_LOCUS58543</name>
    <name evidence="3" type="ORF">GIL414_LOCUS58887</name>
</gene>
<protein>
    <submittedName>
        <fullName evidence="1">Uncharacterized protein</fullName>
    </submittedName>
</protein>
<feature type="non-terminal residue" evidence="1">
    <location>
        <position position="10"/>
    </location>
</feature>
<evidence type="ECO:0000313" key="1">
    <source>
        <dbReference type="EMBL" id="CAF4850994.1"/>
    </source>
</evidence>
<accession>A0A8S3BTL6</accession>
<organism evidence="1 4">
    <name type="scientific">Rotaria magnacalcarata</name>
    <dbReference type="NCBI Taxonomy" id="392030"/>
    <lineage>
        <taxon>Eukaryota</taxon>
        <taxon>Metazoa</taxon>
        <taxon>Spiralia</taxon>
        <taxon>Gnathifera</taxon>
        <taxon>Rotifera</taxon>
        <taxon>Eurotatoria</taxon>
        <taxon>Bdelloidea</taxon>
        <taxon>Philodinida</taxon>
        <taxon>Philodinidae</taxon>
        <taxon>Rotaria</taxon>
    </lineage>
</organism>
<evidence type="ECO:0000313" key="4">
    <source>
        <dbReference type="Proteomes" id="UP000681967"/>
    </source>
</evidence>
<reference evidence="1" key="1">
    <citation type="submission" date="2021-02" db="EMBL/GenBank/DDBJ databases">
        <authorList>
            <person name="Nowell W R."/>
        </authorList>
    </citation>
    <scope>NUCLEOTIDE SEQUENCE</scope>
</reference>
<name>A0A8S3BTL6_9BILA</name>
<dbReference type="Proteomes" id="UP000681720">
    <property type="component" value="Unassembled WGS sequence"/>
</dbReference>
<dbReference type="EMBL" id="CAJOBJ010219856">
    <property type="protein sequence ID" value="CAF5030726.1"/>
    <property type="molecule type" value="Genomic_DNA"/>
</dbReference>
<evidence type="ECO:0000313" key="3">
    <source>
        <dbReference type="EMBL" id="CAF5030726.1"/>
    </source>
</evidence>
<sequence length="10" mass="1247">MYVLQPKCQH</sequence>
<comment type="caution">
    <text evidence="1">The sequence shown here is derived from an EMBL/GenBank/DDBJ whole genome shotgun (WGS) entry which is preliminary data.</text>
</comment>
<dbReference type="Proteomes" id="UP000681967">
    <property type="component" value="Unassembled WGS sequence"/>
</dbReference>
<dbReference type="EMBL" id="CAJOBH010152468">
    <property type="protein sequence ID" value="CAF4850994.1"/>
    <property type="molecule type" value="Genomic_DNA"/>
</dbReference>
<proteinExistence type="predicted"/>